<sequence length="603" mass="69944">MKTPQLPPLIIKKSPSAFYVYTYKNKWDPEKKRSYRASFKKVGTVTSGEKEGRIRWDDHFLAERPELRDFICERKGKDYVFTPMNEGGLTLSQTMEVKQLHAGATWALDQLVAQSPIGEALKRAFPQRRDYLKVLSVAYFIILNQDNNISRYPTFAEATRLPWGRPLHPSSIGRIFRKIKKQQIENYFSAVQKGLIEQKKKVEDDDKLTLALDSTSISSYANKLPNVERGRNKDEDNLPQINLLMLVESKSGLPIFYRIYDGNVPDVQTVRRVIADNSRLGIQNVVLVSDRGYSGTKNINDCLRSKVGFLFNMKCGVAGSLTQELIDEERLNLQDLNRRDWYTQVFQVTKKINWIYESSPVKNQRSTRKTQETAELYWHIYFDRQIAENARQGLFERIDRVQEKIANGKALDENEQTLLEEVFEKHEQDDTVSYTVDNKKVDQKLRYKGYRVLVSDEISDAGKAWCAYQERWIVEDTFKTLKSRLGCSRNRVSDNESLTGKTFVQFLATSIAMIVRTRLRKYSEECKKNTALPMVYDGDGRVLDSLNNVMQARFCGGYYFGEIAGKGIGLRRRRRNRILERPIWFRGRPLLEALNFAIFQEPN</sequence>
<accession>A0A6I3S0W4</accession>
<dbReference type="GO" id="GO:0006313">
    <property type="term" value="P:DNA transposition"/>
    <property type="evidence" value="ECO:0007669"/>
    <property type="project" value="InterPro"/>
</dbReference>
<dbReference type="SUPFAM" id="SSF53098">
    <property type="entry name" value="Ribonuclease H-like"/>
    <property type="match status" value="1"/>
</dbReference>
<dbReference type="GO" id="GO:0003677">
    <property type="term" value="F:DNA binding"/>
    <property type="evidence" value="ECO:0007669"/>
    <property type="project" value="InterPro"/>
</dbReference>
<dbReference type="Pfam" id="PF01609">
    <property type="entry name" value="DDE_Tnp_1"/>
    <property type="match status" value="1"/>
</dbReference>
<evidence type="ECO:0000313" key="3">
    <source>
        <dbReference type="Proteomes" id="UP000462362"/>
    </source>
</evidence>
<dbReference type="PANTHER" id="PTHR34614">
    <property type="match status" value="1"/>
</dbReference>
<dbReference type="AlphaFoldDB" id="A0A6I3S0W4"/>
<name>A0A6I3S0W4_9BURK</name>
<dbReference type="PANTHER" id="PTHR34614:SF2">
    <property type="entry name" value="TRANSPOSASE IS4-LIKE DOMAIN-CONTAINING PROTEIN"/>
    <property type="match status" value="1"/>
</dbReference>
<dbReference type="GO" id="GO:0004803">
    <property type="term" value="F:transposase activity"/>
    <property type="evidence" value="ECO:0007669"/>
    <property type="project" value="InterPro"/>
</dbReference>
<comment type="caution">
    <text evidence="2">The sequence shown here is derived from an EMBL/GenBank/DDBJ whole genome shotgun (WGS) entry which is preliminary data.</text>
</comment>
<reference evidence="2 3" key="1">
    <citation type="journal article" date="2019" name="Nat. Med.">
        <title>A library of human gut bacterial isolates paired with longitudinal multiomics data enables mechanistic microbiome research.</title>
        <authorList>
            <person name="Poyet M."/>
            <person name="Groussin M."/>
            <person name="Gibbons S.M."/>
            <person name="Avila-Pacheco J."/>
            <person name="Jiang X."/>
            <person name="Kearney S.M."/>
            <person name="Perrotta A.R."/>
            <person name="Berdy B."/>
            <person name="Zhao S."/>
            <person name="Lieberman T.D."/>
            <person name="Swanson P.K."/>
            <person name="Smith M."/>
            <person name="Roesemann S."/>
            <person name="Alexander J.E."/>
            <person name="Rich S.A."/>
            <person name="Livny J."/>
            <person name="Vlamakis H."/>
            <person name="Clish C."/>
            <person name="Bullock K."/>
            <person name="Deik A."/>
            <person name="Scott J."/>
            <person name="Pierce K.A."/>
            <person name="Xavier R.J."/>
            <person name="Alm E.J."/>
        </authorList>
    </citation>
    <scope>NUCLEOTIDE SEQUENCE [LARGE SCALE GENOMIC DNA]</scope>
    <source>
        <strain evidence="2 3">BIOML-A2</strain>
    </source>
</reference>
<dbReference type="InterPro" id="IPR002559">
    <property type="entry name" value="Transposase_11"/>
</dbReference>
<dbReference type="InterPro" id="IPR047654">
    <property type="entry name" value="IS1634_transpos"/>
</dbReference>
<dbReference type="Proteomes" id="UP000462362">
    <property type="component" value="Unassembled WGS sequence"/>
</dbReference>
<proteinExistence type="predicted"/>
<organism evidence="2 3">
    <name type="scientific">Parasutterella excrementihominis</name>
    <dbReference type="NCBI Taxonomy" id="487175"/>
    <lineage>
        <taxon>Bacteria</taxon>
        <taxon>Pseudomonadati</taxon>
        <taxon>Pseudomonadota</taxon>
        <taxon>Betaproteobacteria</taxon>
        <taxon>Burkholderiales</taxon>
        <taxon>Sutterellaceae</taxon>
        <taxon>Parasutterella</taxon>
    </lineage>
</organism>
<dbReference type="RefSeq" id="WP_155165231.1">
    <property type="nucleotide sequence ID" value="NZ_DBGEHT010000155.1"/>
</dbReference>
<dbReference type="EMBL" id="WNCL01000015">
    <property type="protein sequence ID" value="MTU43224.1"/>
    <property type="molecule type" value="Genomic_DNA"/>
</dbReference>
<evidence type="ECO:0000259" key="1">
    <source>
        <dbReference type="Pfam" id="PF01609"/>
    </source>
</evidence>
<feature type="domain" description="Transposase IS4-like" evidence="1">
    <location>
        <begin position="207"/>
        <end position="508"/>
    </location>
</feature>
<dbReference type="InterPro" id="IPR012337">
    <property type="entry name" value="RNaseH-like_sf"/>
</dbReference>
<evidence type="ECO:0000313" key="2">
    <source>
        <dbReference type="EMBL" id="MTU43224.1"/>
    </source>
</evidence>
<dbReference type="NCBIfam" id="NF033559">
    <property type="entry name" value="transpos_IS1634"/>
    <property type="match status" value="1"/>
</dbReference>
<protein>
    <submittedName>
        <fullName evidence="2">IS1634 family transposase</fullName>
    </submittedName>
</protein>
<gene>
    <name evidence="2" type="ORF">GMD42_06230</name>
</gene>